<dbReference type="PANTHER" id="PTHR24256">
    <property type="entry name" value="TRYPTASE-RELATED"/>
    <property type="match status" value="1"/>
</dbReference>
<evidence type="ECO:0000256" key="1">
    <source>
        <dbReference type="ARBA" id="ARBA00023157"/>
    </source>
</evidence>
<keyword evidence="3" id="KW-1133">Transmembrane helix</keyword>
<dbReference type="PROSITE" id="PS50240">
    <property type="entry name" value="TRYPSIN_DOM"/>
    <property type="match status" value="1"/>
</dbReference>
<name>A0AAE1U9R9_9EUCA</name>
<dbReference type="GO" id="GO:0006508">
    <property type="term" value="P:proteolysis"/>
    <property type="evidence" value="ECO:0007669"/>
    <property type="project" value="InterPro"/>
</dbReference>
<evidence type="ECO:0000313" key="5">
    <source>
        <dbReference type="EMBL" id="KAK4313071.1"/>
    </source>
</evidence>
<keyword evidence="6" id="KW-1185">Reference proteome</keyword>
<comment type="caution">
    <text evidence="5">The sequence shown here is derived from an EMBL/GenBank/DDBJ whole genome shotgun (WGS) entry which is preliminary data.</text>
</comment>
<dbReference type="Proteomes" id="UP001292094">
    <property type="component" value="Unassembled WGS sequence"/>
</dbReference>
<protein>
    <recommendedName>
        <fullName evidence="4">Peptidase S1 domain-containing protein</fullName>
    </recommendedName>
</protein>
<dbReference type="FunFam" id="2.40.10.10:FF:000068">
    <property type="entry name" value="transmembrane protease serine 2"/>
    <property type="match status" value="1"/>
</dbReference>
<dbReference type="SMART" id="SM00020">
    <property type="entry name" value="Tryp_SPc"/>
    <property type="match status" value="1"/>
</dbReference>
<keyword evidence="3" id="KW-0472">Membrane</keyword>
<gene>
    <name evidence="5" type="ORF">Pmani_015590</name>
</gene>
<keyword evidence="1" id="KW-1015">Disulfide bond</keyword>
<dbReference type="EMBL" id="JAWZYT010001354">
    <property type="protein sequence ID" value="KAK4313071.1"/>
    <property type="molecule type" value="Genomic_DNA"/>
</dbReference>
<proteinExistence type="inferred from homology"/>
<feature type="transmembrane region" description="Helical" evidence="3">
    <location>
        <begin position="27"/>
        <end position="49"/>
    </location>
</feature>
<evidence type="ECO:0000256" key="2">
    <source>
        <dbReference type="ARBA" id="ARBA00024195"/>
    </source>
</evidence>
<dbReference type="InterPro" id="IPR051487">
    <property type="entry name" value="Ser/Thr_Proteases_Immune/Dev"/>
</dbReference>
<dbReference type="InterPro" id="IPR001314">
    <property type="entry name" value="Peptidase_S1A"/>
</dbReference>
<dbReference type="Pfam" id="PF00089">
    <property type="entry name" value="Trypsin"/>
    <property type="match status" value="1"/>
</dbReference>
<keyword evidence="3" id="KW-0812">Transmembrane</keyword>
<dbReference type="Gene3D" id="2.40.10.10">
    <property type="entry name" value="Trypsin-like serine proteases"/>
    <property type="match status" value="1"/>
</dbReference>
<dbReference type="CDD" id="cd00190">
    <property type="entry name" value="Tryp_SPc"/>
    <property type="match status" value="1"/>
</dbReference>
<accession>A0AAE1U9R9</accession>
<reference evidence="5" key="1">
    <citation type="submission" date="2023-11" db="EMBL/GenBank/DDBJ databases">
        <title>Genome assemblies of two species of porcelain crab, Petrolisthes cinctipes and Petrolisthes manimaculis (Anomura: Porcellanidae).</title>
        <authorList>
            <person name="Angst P."/>
        </authorList>
    </citation>
    <scope>NUCLEOTIDE SEQUENCE</scope>
    <source>
        <strain evidence="5">PB745_02</strain>
        <tissue evidence="5">Gill</tissue>
    </source>
</reference>
<dbReference type="SUPFAM" id="SSF50494">
    <property type="entry name" value="Trypsin-like serine proteases"/>
    <property type="match status" value="1"/>
</dbReference>
<dbReference type="InterPro" id="IPR001254">
    <property type="entry name" value="Trypsin_dom"/>
</dbReference>
<dbReference type="GO" id="GO:0004252">
    <property type="term" value="F:serine-type endopeptidase activity"/>
    <property type="evidence" value="ECO:0007669"/>
    <property type="project" value="InterPro"/>
</dbReference>
<comment type="similarity">
    <text evidence="2">Belongs to the peptidase S1 family. CLIP subfamily.</text>
</comment>
<evidence type="ECO:0000256" key="3">
    <source>
        <dbReference type="SAM" id="Phobius"/>
    </source>
</evidence>
<dbReference type="InterPro" id="IPR043504">
    <property type="entry name" value="Peptidase_S1_PA_chymotrypsin"/>
</dbReference>
<evidence type="ECO:0000313" key="6">
    <source>
        <dbReference type="Proteomes" id="UP001292094"/>
    </source>
</evidence>
<dbReference type="InterPro" id="IPR009003">
    <property type="entry name" value="Peptidase_S1_PA"/>
</dbReference>
<organism evidence="5 6">
    <name type="scientific">Petrolisthes manimaculis</name>
    <dbReference type="NCBI Taxonomy" id="1843537"/>
    <lineage>
        <taxon>Eukaryota</taxon>
        <taxon>Metazoa</taxon>
        <taxon>Ecdysozoa</taxon>
        <taxon>Arthropoda</taxon>
        <taxon>Crustacea</taxon>
        <taxon>Multicrustacea</taxon>
        <taxon>Malacostraca</taxon>
        <taxon>Eumalacostraca</taxon>
        <taxon>Eucarida</taxon>
        <taxon>Decapoda</taxon>
        <taxon>Pleocyemata</taxon>
        <taxon>Anomura</taxon>
        <taxon>Galatheoidea</taxon>
        <taxon>Porcellanidae</taxon>
        <taxon>Petrolisthes</taxon>
    </lineage>
</organism>
<sequence length="488" mass="54598">MTSLCYRVNVEVWGVKRRQFVSGRGRANTRVATMTLLSSLSLLVVLWVVCEGAELCPRGAECISRSSCRGRVVKSSHPYSCTHKNSGKVCCVAYSRPQQHTSSTHSRKDKHGHDESTGYRMDYYDNRYEGIYGGLSRHAKEVLRNFRYKDECGVRTQEPENLARISTGYLSDQGLTSFGEFGWHVALLVRERQFNNVYRRNTKIYRYHCGATLIHPVLVLTTAHCIKGIKTKRLSVHMGNWNLHGSTGELFPAVERKVSRVFIHSGYNPATYLNDIALLQLDRPVDLTKTPHIRPACLPEDNYKFEDEKKCYIVGWGEDVYKPRFGSNILKATTVTYLTAEDCEEKLYATLPKVHDDFILDEDLQRCITGGYGRDACVGDGGGAVVCALDNVEGPDACQEDHSCQPEHFFVAGIISFGSPVCGEGSVTVITDIVEHVNWINTIISPAGGLHNYNYKYYNNQHGGGYLGRVADVGRDGLQGNNTVVEED</sequence>
<evidence type="ECO:0000259" key="4">
    <source>
        <dbReference type="PROSITE" id="PS50240"/>
    </source>
</evidence>
<dbReference type="AlphaFoldDB" id="A0AAE1U9R9"/>
<feature type="domain" description="Peptidase S1" evidence="4">
    <location>
        <begin position="165"/>
        <end position="445"/>
    </location>
</feature>
<dbReference type="PRINTS" id="PR00722">
    <property type="entry name" value="CHYMOTRYPSIN"/>
</dbReference>